<organism evidence="1 2">
    <name type="scientific">Persea americana</name>
    <name type="common">Avocado</name>
    <dbReference type="NCBI Taxonomy" id="3435"/>
    <lineage>
        <taxon>Eukaryota</taxon>
        <taxon>Viridiplantae</taxon>
        <taxon>Streptophyta</taxon>
        <taxon>Embryophyta</taxon>
        <taxon>Tracheophyta</taxon>
        <taxon>Spermatophyta</taxon>
        <taxon>Magnoliopsida</taxon>
        <taxon>Magnoliidae</taxon>
        <taxon>Laurales</taxon>
        <taxon>Lauraceae</taxon>
        <taxon>Persea</taxon>
    </lineage>
</organism>
<sequence>MQPSGLLLEIFPEGQEIDGQEDATQADDDEGRLKVNSVNRRREDEPPLQAGDGGTKGDPKVLEEHGAADREAPLLAFGERNRSGLQGRSQVPEHRCCRPVGSR</sequence>
<dbReference type="Proteomes" id="UP001234297">
    <property type="component" value="Chromosome 11"/>
</dbReference>
<evidence type="ECO:0000313" key="1">
    <source>
        <dbReference type="EMBL" id="KAJ8624827.1"/>
    </source>
</evidence>
<reference evidence="1 2" key="1">
    <citation type="journal article" date="2022" name="Hortic Res">
        <title>A haplotype resolved chromosomal level avocado genome allows analysis of novel avocado genes.</title>
        <authorList>
            <person name="Nath O."/>
            <person name="Fletcher S.J."/>
            <person name="Hayward A."/>
            <person name="Shaw L.M."/>
            <person name="Masouleh A.K."/>
            <person name="Furtado A."/>
            <person name="Henry R.J."/>
            <person name="Mitter N."/>
        </authorList>
    </citation>
    <scope>NUCLEOTIDE SEQUENCE [LARGE SCALE GENOMIC DNA]</scope>
    <source>
        <strain evidence="2">cv. Hass</strain>
    </source>
</reference>
<accession>A0ACC2KVI1</accession>
<evidence type="ECO:0000313" key="2">
    <source>
        <dbReference type="Proteomes" id="UP001234297"/>
    </source>
</evidence>
<comment type="caution">
    <text evidence="1">The sequence shown here is derived from an EMBL/GenBank/DDBJ whole genome shotgun (WGS) entry which is preliminary data.</text>
</comment>
<gene>
    <name evidence="1" type="ORF">MRB53_033357</name>
</gene>
<name>A0ACC2KVI1_PERAE</name>
<protein>
    <submittedName>
        <fullName evidence="1">Uncharacterized protein</fullName>
    </submittedName>
</protein>
<keyword evidence="2" id="KW-1185">Reference proteome</keyword>
<dbReference type="EMBL" id="CM056819">
    <property type="protein sequence ID" value="KAJ8624827.1"/>
    <property type="molecule type" value="Genomic_DNA"/>
</dbReference>
<proteinExistence type="predicted"/>